<evidence type="ECO:0000313" key="1">
    <source>
        <dbReference type="EMBL" id="CAB4928720.1"/>
    </source>
</evidence>
<dbReference type="AlphaFoldDB" id="A0A6J7ID09"/>
<proteinExistence type="predicted"/>
<gene>
    <name evidence="1" type="ORF">UFOPK3684_00832</name>
</gene>
<protein>
    <submittedName>
        <fullName evidence="1">Unannotated protein</fullName>
    </submittedName>
</protein>
<reference evidence="1" key="1">
    <citation type="submission" date="2020-05" db="EMBL/GenBank/DDBJ databases">
        <authorList>
            <person name="Chiriac C."/>
            <person name="Salcher M."/>
            <person name="Ghai R."/>
            <person name="Kavagutti S V."/>
        </authorList>
    </citation>
    <scope>NUCLEOTIDE SEQUENCE</scope>
</reference>
<name>A0A6J7ID09_9ZZZZ</name>
<organism evidence="1">
    <name type="scientific">freshwater metagenome</name>
    <dbReference type="NCBI Taxonomy" id="449393"/>
    <lineage>
        <taxon>unclassified sequences</taxon>
        <taxon>metagenomes</taxon>
        <taxon>ecological metagenomes</taxon>
    </lineage>
</organism>
<accession>A0A6J7ID09</accession>
<sequence>MKISMNSFMVVATFKDGVTQDDIRALVPAEQAQAKILEEQGLLGVIKVAMPRRTVFLEAFGHDNEAVLETIRTLPLAALWNIEIFQTTPPAGSSV</sequence>
<dbReference type="EMBL" id="CAFBMZ010000053">
    <property type="protein sequence ID" value="CAB4928720.1"/>
    <property type="molecule type" value="Genomic_DNA"/>
</dbReference>